<reference evidence="1" key="1">
    <citation type="submission" date="2023-06" db="EMBL/GenBank/DDBJ databases">
        <authorList>
            <person name="Kurt Z."/>
        </authorList>
    </citation>
    <scope>NUCLEOTIDE SEQUENCE</scope>
</reference>
<accession>A0AA86QQ99</accession>
<dbReference type="Proteomes" id="UP001642409">
    <property type="component" value="Unassembled WGS sequence"/>
</dbReference>
<gene>
    <name evidence="1" type="ORF">HINF_LOCUS45758</name>
    <name evidence="2" type="ORF">HINF_LOCUS59741</name>
</gene>
<comment type="caution">
    <text evidence="1">The sequence shown here is derived from an EMBL/GenBank/DDBJ whole genome shotgun (WGS) entry which is preliminary data.</text>
</comment>
<dbReference type="EMBL" id="CAXDID020000344">
    <property type="protein sequence ID" value="CAL6080171.1"/>
    <property type="molecule type" value="Genomic_DNA"/>
</dbReference>
<evidence type="ECO:0000313" key="1">
    <source>
        <dbReference type="EMBL" id="CAI9958113.1"/>
    </source>
</evidence>
<dbReference type="EMBL" id="CATOUU010000901">
    <property type="protein sequence ID" value="CAI9958113.1"/>
    <property type="molecule type" value="Genomic_DNA"/>
</dbReference>
<name>A0AA86QQ99_9EUKA</name>
<reference evidence="2 3" key="2">
    <citation type="submission" date="2024-07" db="EMBL/GenBank/DDBJ databases">
        <authorList>
            <person name="Akdeniz Z."/>
        </authorList>
    </citation>
    <scope>NUCLEOTIDE SEQUENCE [LARGE SCALE GENOMIC DNA]</scope>
</reference>
<protein>
    <submittedName>
        <fullName evidence="1">DUF1664 domain-containing protein</fullName>
    </submittedName>
    <submittedName>
        <fullName evidence="2">DUF1664_domain-containing protein</fullName>
    </submittedName>
</protein>
<proteinExistence type="predicted"/>
<organism evidence="1">
    <name type="scientific">Hexamita inflata</name>
    <dbReference type="NCBI Taxonomy" id="28002"/>
    <lineage>
        <taxon>Eukaryota</taxon>
        <taxon>Metamonada</taxon>
        <taxon>Diplomonadida</taxon>
        <taxon>Hexamitidae</taxon>
        <taxon>Hexamitinae</taxon>
        <taxon>Hexamita</taxon>
    </lineage>
</organism>
<evidence type="ECO:0000313" key="3">
    <source>
        <dbReference type="Proteomes" id="UP001642409"/>
    </source>
</evidence>
<evidence type="ECO:0000313" key="2">
    <source>
        <dbReference type="EMBL" id="CAL6080171.1"/>
    </source>
</evidence>
<dbReference type="AlphaFoldDB" id="A0AA86QQ99"/>
<keyword evidence="3" id="KW-1185">Reference proteome</keyword>
<sequence length="402" mass="44155">MQVCTNLISYTDTQYESLLILSELPSISCSQICNVTELPIYGLCLSELVNGDLQVNGTKICMNPFVFNGKQCVCEVGYFLSNAKCYNVQTQFDNLDQYIYQNNSQLNNELQSNLSTLGQQITNNKVDIENKLDSSTQQLLYDITALNNALIDQIQIVNVSIASVNQNLTNNLQVLNQDLINTKLILSSQLNTVNNSLYSLIEQNTIKITDLKTQYNNFVNAAILNNSIQQTEIQTNNNNIQTVTNQLATVNSTLSSGITTLSSDLSNYKTQQDNIIIGINGNIQTVTNQLATVNSTLSSGITTLSSDLSNYKTQQDNIIIGINGNIQTVNTNISNIYNTLSSLQQQIDSLIIQNVVVKKVVNNCGDNRIQVCGNGACGVFETQSLDNQSCPIQDNSCSPTCD</sequence>